<keyword evidence="3" id="KW-1185">Reference proteome</keyword>
<reference evidence="2" key="2">
    <citation type="submission" date="2021-02" db="EMBL/GenBank/DDBJ databases">
        <title>Aspergillus chevalieri M1 genome sequence.</title>
        <authorList>
            <person name="Kadooka C."/>
            <person name="Mori K."/>
            <person name="Futagami T."/>
        </authorList>
    </citation>
    <scope>NUCLEOTIDE SEQUENCE</scope>
    <source>
        <strain evidence="2">M1</strain>
    </source>
</reference>
<protein>
    <submittedName>
        <fullName evidence="2">Uncharacterized protein</fullName>
    </submittedName>
</protein>
<dbReference type="AlphaFoldDB" id="A0A7R7ZQT0"/>
<sequence length="71" mass="7832">MATSAKDSRKDPIETQTQPVDVEAWEGENPVKPAPASNQAELTPNEAFKWNVEGDQSPCMSIFGLMVCDHR</sequence>
<organism evidence="2 3">
    <name type="scientific">Aspergillus chevalieri</name>
    <name type="common">Eurotium chevalieri</name>
    <dbReference type="NCBI Taxonomy" id="182096"/>
    <lineage>
        <taxon>Eukaryota</taxon>
        <taxon>Fungi</taxon>
        <taxon>Dikarya</taxon>
        <taxon>Ascomycota</taxon>
        <taxon>Pezizomycotina</taxon>
        <taxon>Eurotiomycetes</taxon>
        <taxon>Eurotiomycetidae</taxon>
        <taxon>Eurotiales</taxon>
        <taxon>Aspergillaceae</taxon>
        <taxon>Aspergillus</taxon>
        <taxon>Aspergillus subgen. Aspergillus</taxon>
    </lineage>
</organism>
<evidence type="ECO:0000313" key="3">
    <source>
        <dbReference type="Proteomes" id="UP000637239"/>
    </source>
</evidence>
<dbReference type="RefSeq" id="XP_043138543.1">
    <property type="nucleotide sequence ID" value="XM_043281022.1"/>
</dbReference>
<name>A0A7R7ZQT0_ASPCH</name>
<evidence type="ECO:0000256" key="1">
    <source>
        <dbReference type="SAM" id="MobiDB-lite"/>
    </source>
</evidence>
<reference evidence="2" key="1">
    <citation type="submission" date="2021-01" db="EMBL/GenBank/DDBJ databases">
        <authorList>
            <consortium name="Aspergillus chevalieri M1 genome sequencing consortium"/>
            <person name="Kazuki M."/>
            <person name="Futagami T."/>
        </authorList>
    </citation>
    <scope>NUCLEOTIDE SEQUENCE</scope>
    <source>
        <strain evidence="2">M1</strain>
    </source>
</reference>
<accession>A0A7R7ZQT0</accession>
<dbReference type="KEGG" id="ache:ACHE_51219A"/>
<feature type="region of interest" description="Disordered" evidence="1">
    <location>
        <begin position="1"/>
        <end position="40"/>
    </location>
</feature>
<feature type="compositionally biased region" description="Basic and acidic residues" evidence="1">
    <location>
        <begin position="1"/>
        <end position="13"/>
    </location>
</feature>
<proteinExistence type="predicted"/>
<gene>
    <name evidence="2" type="ORF">ACHE_51219A</name>
</gene>
<evidence type="ECO:0000313" key="2">
    <source>
        <dbReference type="EMBL" id="BCR90021.1"/>
    </source>
</evidence>
<dbReference type="GeneID" id="66984379"/>
<dbReference type="EMBL" id="AP024420">
    <property type="protein sequence ID" value="BCR90021.1"/>
    <property type="molecule type" value="Genomic_DNA"/>
</dbReference>
<dbReference type="Proteomes" id="UP000637239">
    <property type="component" value="Chromosome 5"/>
</dbReference>